<dbReference type="SUPFAM" id="SSF81665">
    <property type="entry name" value="Calcium ATPase, transmembrane domain M"/>
    <property type="match status" value="1"/>
</dbReference>
<gene>
    <name evidence="16" type="ORF">CHR90_17075</name>
</gene>
<evidence type="ECO:0000256" key="10">
    <source>
        <dbReference type="ARBA" id="ARBA00022967"/>
    </source>
</evidence>
<dbReference type="EMBL" id="NOXS01000035">
    <property type="protein sequence ID" value="OYQ16702.1"/>
    <property type="molecule type" value="Genomic_DNA"/>
</dbReference>
<feature type="domain" description="HMA" evidence="15">
    <location>
        <begin position="3"/>
        <end position="68"/>
    </location>
</feature>
<evidence type="ECO:0000313" key="17">
    <source>
        <dbReference type="Proteomes" id="UP000216361"/>
    </source>
</evidence>
<evidence type="ECO:0000256" key="3">
    <source>
        <dbReference type="ARBA" id="ARBA00012517"/>
    </source>
</evidence>
<dbReference type="NCBIfam" id="TIGR01494">
    <property type="entry name" value="ATPase_P-type"/>
    <property type="match status" value="1"/>
</dbReference>
<dbReference type="InterPro" id="IPR008250">
    <property type="entry name" value="ATPase_P-typ_transduc_dom_A_sf"/>
</dbReference>
<dbReference type="Pfam" id="PF00702">
    <property type="entry name" value="Hydrolase"/>
    <property type="match status" value="1"/>
</dbReference>
<dbReference type="CDD" id="cd00371">
    <property type="entry name" value="HMA"/>
    <property type="match status" value="1"/>
</dbReference>
<keyword evidence="11 14" id="KW-1133">Transmembrane helix</keyword>
<evidence type="ECO:0000313" key="16">
    <source>
        <dbReference type="EMBL" id="OYQ16702.1"/>
    </source>
</evidence>
<name>A0A255XIJ1_9PROT</name>
<dbReference type="GO" id="GO:0005886">
    <property type="term" value="C:plasma membrane"/>
    <property type="evidence" value="ECO:0007669"/>
    <property type="project" value="UniProtKB-SubCell"/>
</dbReference>
<keyword evidence="7 14" id="KW-0479">Metal-binding</keyword>
<keyword evidence="13 14" id="KW-0472">Membrane</keyword>
<feature type="transmembrane region" description="Helical" evidence="14">
    <location>
        <begin position="120"/>
        <end position="143"/>
    </location>
</feature>
<evidence type="ECO:0000256" key="9">
    <source>
        <dbReference type="ARBA" id="ARBA00022840"/>
    </source>
</evidence>
<evidence type="ECO:0000256" key="14">
    <source>
        <dbReference type="RuleBase" id="RU362081"/>
    </source>
</evidence>
<evidence type="ECO:0000256" key="13">
    <source>
        <dbReference type="ARBA" id="ARBA00023136"/>
    </source>
</evidence>
<protein>
    <recommendedName>
        <fullName evidence="3">P-type Cu(+) transporter</fullName>
        <ecNumber evidence="3">7.2.2.8</ecNumber>
    </recommendedName>
</protein>
<keyword evidence="10" id="KW-1278">Translocase</keyword>
<evidence type="ECO:0000259" key="15">
    <source>
        <dbReference type="PROSITE" id="PS50846"/>
    </source>
</evidence>
<evidence type="ECO:0000256" key="11">
    <source>
        <dbReference type="ARBA" id="ARBA00022989"/>
    </source>
</evidence>
<dbReference type="SFLD" id="SFLDF00027">
    <property type="entry name" value="p-type_atpase"/>
    <property type="match status" value="1"/>
</dbReference>
<dbReference type="InterPro" id="IPR018303">
    <property type="entry name" value="ATPase_P-typ_P_site"/>
</dbReference>
<dbReference type="GO" id="GO:0060003">
    <property type="term" value="P:copper ion export"/>
    <property type="evidence" value="ECO:0007669"/>
    <property type="project" value="UniProtKB-ARBA"/>
</dbReference>
<dbReference type="SUPFAM" id="SSF55008">
    <property type="entry name" value="HMA, heavy metal-associated domain"/>
    <property type="match status" value="1"/>
</dbReference>
<organism evidence="16 17">
    <name type="scientific">Elstera cyanobacteriorum</name>
    <dbReference type="NCBI Taxonomy" id="2022747"/>
    <lineage>
        <taxon>Bacteria</taxon>
        <taxon>Pseudomonadati</taxon>
        <taxon>Pseudomonadota</taxon>
        <taxon>Alphaproteobacteria</taxon>
        <taxon>Rhodospirillales</taxon>
        <taxon>Rhodospirillaceae</taxon>
        <taxon>Elstera</taxon>
    </lineage>
</organism>
<feature type="transmembrane region" description="Helical" evidence="14">
    <location>
        <begin position="713"/>
        <end position="730"/>
    </location>
</feature>
<dbReference type="InterPro" id="IPR001757">
    <property type="entry name" value="P_typ_ATPase"/>
</dbReference>
<dbReference type="Gene3D" id="3.40.50.1000">
    <property type="entry name" value="HAD superfamily/HAD-like"/>
    <property type="match status" value="1"/>
</dbReference>
<evidence type="ECO:0000256" key="12">
    <source>
        <dbReference type="ARBA" id="ARBA00023065"/>
    </source>
</evidence>
<dbReference type="InterPro" id="IPR023298">
    <property type="entry name" value="ATPase_P-typ_TM_dom_sf"/>
</dbReference>
<comment type="caution">
    <text evidence="16">The sequence shown here is derived from an EMBL/GenBank/DDBJ whole genome shotgun (WGS) entry which is preliminary data.</text>
</comment>
<evidence type="ECO:0000256" key="6">
    <source>
        <dbReference type="ARBA" id="ARBA00022692"/>
    </source>
</evidence>
<dbReference type="GO" id="GO:0140581">
    <property type="term" value="F:P-type monovalent copper transporter activity"/>
    <property type="evidence" value="ECO:0007669"/>
    <property type="project" value="UniProtKB-EC"/>
</dbReference>
<dbReference type="PROSITE" id="PS01229">
    <property type="entry name" value="COF_2"/>
    <property type="match status" value="1"/>
</dbReference>
<dbReference type="PRINTS" id="PR00120">
    <property type="entry name" value="HATPASE"/>
</dbReference>
<dbReference type="OrthoDB" id="9760802at2"/>
<keyword evidence="4" id="KW-0813">Transport</keyword>
<feature type="transmembrane region" description="Helical" evidence="14">
    <location>
        <begin position="192"/>
        <end position="211"/>
    </location>
</feature>
<dbReference type="FunFam" id="2.70.150.10:FF:000020">
    <property type="entry name" value="Copper-exporting P-type ATPase A"/>
    <property type="match status" value="1"/>
</dbReference>
<dbReference type="Proteomes" id="UP000216361">
    <property type="component" value="Unassembled WGS sequence"/>
</dbReference>
<dbReference type="SFLD" id="SFLDS00003">
    <property type="entry name" value="Haloacid_Dehalogenase"/>
    <property type="match status" value="1"/>
</dbReference>
<feature type="transmembrane region" description="Helical" evidence="14">
    <location>
        <begin position="377"/>
        <end position="406"/>
    </location>
</feature>
<keyword evidence="12" id="KW-0406">Ion transport</keyword>
<evidence type="ECO:0000256" key="4">
    <source>
        <dbReference type="ARBA" id="ARBA00022448"/>
    </source>
</evidence>
<comment type="subcellular location">
    <subcellularLocation>
        <location evidence="1">Cell membrane</location>
        <topology evidence="1">Multi-pass membrane protein</topology>
    </subcellularLocation>
</comment>
<keyword evidence="6 14" id="KW-0812">Transmembrane</keyword>
<dbReference type="InterPro" id="IPR017969">
    <property type="entry name" value="Heavy-metal-associated_CS"/>
</dbReference>
<dbReference type="CDD" id="cd02094">
    <property type="entry name" value="P-type_ATPase_Cu-like"/>
    <property type="match status" value="1"/>
</dbReference>
<dbReference type="PANTHER" id="PTHR43520:SF8">
    <property type="entry name" value="P-TYPE CU(+) TRANSPORTER"/>
    <property type="match status" value="1"/>
</dbReference>
<dbReference type="PROSITE" id="PS00154">
    <property type="entry name" value="ATPASE_E1_E2"/>
    <property type="match status" value="1"/>
</dbReference>
<feature type="transmembrane region" description="Helical" evidence="14">
    <location>
        <begin position="94"/>
        <end position="114"/>
    </location>
</feature>
<dbReference type="InterPro" id="IPR044492">
    <property type="entry name" value="P_typ_ATPase_HD_dom"/>
</dbReference>
<keyword evidence="17" id="KW-1185">Reference proteome</keyword>
<dbReference type="Gene3D" id="3.40.1110.10">
    <property type="entry name" value="Calcium-transporting ATPase, cytoplasmic domain N"/>
    <property type="match status" value="1"/>
</dbReference>
<evidence type="ECO:0000256" key="2">
    <source>
        <dbReference type="ARBA" id="ARBA00006024"/>
    </source>
</evidence>
<dbReference type="GO" id="GO:0016887">
    <property type="term" value="F:ATP hydrolysis activity"/>
    <property type="evidence" value="ECO:0007669"/>
    <property type="project" value="InterPro"/>
</dbReference>
<dbReference type="Gene3D" id="2.70.150.10">
    <property type="entry name" value="Calcium-transporting ATPase, cytoplasmic transduction domain A"/>
    <property type="match status" value="1"/>
</dbReference>
<accession>A0A255XIJ1</accession>
<keyword evidence="5 14" id="KW-1003">Cell membrane</keyword>
<dbReference type="InterPro" id="IPR036412">
    <property type="entry name" value="HAD-like_sf"/>
</dbReference>
<reference evidence="16 17" key="1">
    <citation type="submission" date="2017-07" db="EMBL/GenBank/DDBJ databases">
        <title>Elstera cyanobacteriorum sp. nov., a novel bacterium isolated from cyanobacterial aggregates in a eutrophic lake.</title>
        <authorList>
            <person name="Cai H."/>
        </authorList>
    </citation>
    <scope>NUCLEOTIDE SEQUENCE [LARGE SCALE GENOMIC DNA]</scope>
    <source>
        <strain evidence="16 17">TH019</strain>
    </source>
</reference>
<feature type="transmembrane region" description="Helical" evidence="14">
    <location>
        <begin position="688"/>
        <end position="707"/>
    </location>
</feature>
<dbReference type="GO" id="GO:0005524">
    <property type="term" value="F:ATP binding"/>
    <property type="evidence" value="ECO:0007669"/>
    <property type="project" value="UniProtKB-UniRule"/>
</dbReference>
<dbReference type="NCBIfam" id="TIGR01525">
    <property type="entry name" value="ATPase-IB_hvy"/>
    <property type="match status" value="1"/>
</dbReference>
<dbReference type="SUPFAM" id="SSF56784">
    <property type="entry name" value="HAD-like"/>
    <property type="match status" value="1"/>
</dbReference>
<comment type="similarity">
    <text evidence="2 14">Belongs to the cation transport ATPase (P-type) (TC 3.A.3) family. Type IB subfamily.</text>
</comment>
<dbReference type="Pfam" id="PF00122">
    <property type="entry name" value="E1-E2_ATPase"/>
    <property type="match status" value="1"/>
</dbReference>
<evidence type="ECO:0000256" key="8">
    <source>
        <dbReference type="ARBA" id="ARBA00022741"/>
    </source>
</evidence>
<keyword evidence="9 14" id="KW-0067">ATP-binding</keyword>
<dbReference type="InterPro" id="IPR023299">
    <property type="entry name" value="ATPase_P-typ_cyto_dom_N"/>
</dbReference>
<feature type="transmembrane region" description="Helical" evidence="14">
    <location>
        <begin position="351"/>
        <end position="371"/>
    </location>
</feature>
<dbReference type="PANTHER" id="PTHR43520">
    <property type="entry name" value="ATP7, ISOFORM B"/>
    <property type="match status" value="1"/>
</dbReference>
<dbReference type="RefSeq" id="WP_094410339.1">
    <property type="nucleotide sequence ID" value="NZ_BMJZ01000003.1"/>
</dbReference>
<dbReference type="PROSITE" id="PS01047">
    <property type="entry name" value="HMA_1"/>
    <property type="match status" value="1"/>
</dbReference>
<dbReference type="PRINTS" id="PR00119">
    <property type="entry name" value="CATATPASE"/>
</dbReference>
<evidence type="ECO:0000256" key="5">
    <source>
        <dbReference type="ARBA" id="ARBA00022475"/>
    </source>
</evidence>
<sequence length="735" mass="74244">MTAPMTLAISGMTCASCVGRVERALQAVPGVAQAAVNLATERAEVRAAPGVTLAALVEAVDSAGFEAAPLLDRAPPEDLSAKRRAEAADLRRDAVRAAILSVPVIVLGMGAHVIPAFHHWLMATLGLGWNAALQGALTLLVMLGPGRRIYRIGFTTLRHAAPDMNALVAVGTLAAFGFSALVALAPGLIPEAAAHLYFEAAATIITLVLVGRSLEARAKGRASDAIAKLVGLTPKTARVRTASGVEERPVASLALGAQIEVRPGERVPVDGIVREGTSLIDESMLTGEPLPVAKHLGDRITGGTVNQSGALVIEAVAVGADTVLAQIVRSVEAAQGGKLPIQALADQVARWFVPAILTIALLTFAGTLALGGGLTAALVNAVAVLIVACPCALGLATPAAIMVGIGRGAQLGLLVRRGEALQQMTDTKLVAFDKTGTLTQGKPVLTDLILQPGFRRDQILAAAAAVEAQSEHPLARAIVVAADGLTLPPVAGVTAHPGRGVVGLVAGATVLLGTEAFLVAEGIDPSPLSGEAANLSAAGKGVLFIAHGGQLAGLVAVADPIKPGAAAALAALKADGLALAMITGDREATARAIAAELGIDTVIAGVLPTGKTAALQRLRADHGPVIFVGDGINDAPALAEADVGLALGTGTDIAIDSADLVLMGGALAGVPVALRLARATLRTIRQNLFWAFAYNVALIPLAALGYLSPMLAAGAMAGSSLFVLGNALRLRRFSA</sequence>
<dbReference type="InterPro" id="IPR059000">
    <property type="entry name" value="ATPase_P-type_domA"/>
</dbReference>
<dbReference type="NCBIfam" id="TIGR01511">
    <property type="entry name" value="ATPase-IB1_Cu"/>
    <property type="match status" value="1"/>
</dbReference>
<proteinExistence type="inferred from homology"/>
<keyword evidence="8 14" id="KW-0547">Nucleotide-binding</keyword>
<dbReference type="Pfam" id="PF00403">
    <property type="entry name" value="HMA"/>
    <property type="match status" value="1"/>
</dbReference>
<dbReference type="InterPro" id="IPR023214">
    <property type="entry name" value="HAD_sf"/>
</dbReference>
<dbReference type="EC" id="7.2.2.8" evidence="3"/>
<evidence type="ECO:0000256" key="7">
    <source>
        <dbReference type="ARBA" id="ARBA00022723"/>
    </source>
</evidence>
<dbReference type="InterPro" id="IPR036163">
    <property type="entry name" value="HMA_dom_sf"/>
</dbReference>
<dbReference type="GO" id="GO:0055070">
    <property type="term" value="P:copper ion homeostasis"/>
    <property type="evidence" value="ECO:0007669"/>
    <property type="project" value="TreeGrafter"/>
</dbReference>
<dbReference type="AlphaFoldDB" id="A0A255XIJ1"/>
<dbReference type="SUPFAM" id="SSF81653">
    <property type="entry name" value="Calcium ATPase, transduction domain A"/>
    <property type="match status" value="1"/>
</dbReference>
<dbReference type="InterPro" id="IPR006121">
    <property type="entry name" value="HMA_dom"/>
</dbReference>
<dbReference type="SFLD" id="SFLDG00002">
    <property type="entry name" value="C1.7:_P-type_atpase_like"/>
    <property type="match status" value="1"/>
</dbReference>
<dbReference type="InterPro" id="IPR027256">
    <property type="entry name" value="P-typ_ATPase_IB"/>
</dbReference>
<dbReference type="PROSITE" id="PS50846">
    <property type="entry name" value="HMA_2"/>
    <property type="match status" value="1"/>
</dbReference>
<dbReference type="GO" id="GO:0043682">
    <property type="term" value="F:P-type divalent copper transporter activity"/>
    <property type="evidence" value="ECO:0007669"/>
    <property type="project" value="TreeGrafter"/>
</dbReference>
<dbReference type="FunFam" id="3.30.70.100:FF:000005">
    <property type="entry name" value="Copper-exporting P-type ATPase A"/>
    <property type="match status" value="1"/>
</dbReference>
<dbReference type="Gene3D" id="3.30.70.100">
    <property type="match status" value="1"/>
</dbReference>
<feature type="transmembrane region" description="Helical" evidence="14">
    <location>
        <begin position="164"/>
        <end position="186"/>
    </location>
</feature>
<dbReference type="GO" id="GO:0005507">
    <property type="term" value="F:copper ion binding"/>
    <property type="evidence" value="ECO:0007669"/>
    <property type="project" value="TreeGrafter"/>
</dbReference>
<evidence type="ECO:0000256" key="1">
    <source>
        <dbReference type="ARBA" id="ARBA00004651"/>
    </source>
</evidence>